<protein>
    <recommendedName>
        <fullName evidence="10">Mediator complex subunit 15 KIX domain-containing protein</fullName>
    </recommendedName>
</protein>
<feature type="compositionally biased region" description="Polar residues" evidence="5">
    <location>
        <begin position="588"/>
        <end position="604"/>
    </location>
</feature>
<dbReference type="InterPro" id="IPR048386">
    <property type="entry name" value="Med15_C"/>
</dbReference>
<dbReference type="Pfam" id="PF16987">
    <property type="entry name" value="KIX_2"/>
    <property type="match status" value="1"/>
</dbReference>
<evidence type="ECO:0008006" key="10">
    <source>
        <dbReference type="Google" id="ProtNLM"/>
    </source>
</evidence>
<keyword evidence="9" id="KW-1185">Reference proteome</keyword>
<feature type="compositionally biased region" description="Low complexity" evidence="5">
    <location>
        <begin position="161"/>
        <end position="177"/>
    </location>
</feature>
<feature type="compositionally biased region" description="Polar residues" evidence="5">
    <location>
        <begin position="542"/>
        <end position="577"/>
    </location>
</feature>
<accession>A0AAV1RMI4</accession>
<dbReference type="Proteomes" id="UP001314170">
    <property type="component" value="Unassembled WGS sequence"/>
</dbReference>
<feature type="domain" description="ARC105/Med15 mediator subunit C-terminal" evidence="7">
    <location>
        <begin position="1006"/>
        <end position="1077"/>
    </location>
</feature>
<dbReference type="AlphaFoldDB" id="A0AAV1RMI4"/>
<evidence type="ECO:0000256" key="1">
    <source>
        <dbReference type="ARBA" id="ARBA00004123"/>
    </source>
</evidence>
<feature type="region of interest" description="Disordered" evidence="5">
    <location>
        <begin position="247"/>
        <end position="269"/>
    </location>
</feature>
<feature type="region of interest" description="Disordered" evidence="5">
    <location>
        <begin position="160"/>
        <end position="196"/>
    </location>
</feature>
<feature type="region of interest" description="Disordered" evidence="5">
    <location>
        <begin position="538"/>
        <end position="654"/>
    </location>
</feature>
<feature type="compositionally biased region" description="Low complexity" evidence="5">
    <location>
        <begin position="307"/>
        <end position="317"/>
    </location>
</feature>
<dbReference type="GO" id="GO:0031490">
    <property type="term" value="F:chromatin DNA binding"/>
    <property type="evidence" value="ECO:0007669"/>
    <property type="project" value="InterPro"/>
</dbReference>
<name>A0AAV1RMI4_9ROSI</name>
<dbReference type="Gene3D" id="1.10.246.20">
    <property type="entry name" value="Coactivator CBP, KIX domain"/>
    <property type="match status" value="1"/>
</dbReference>
<organism evidence="8 9">
    <name type="scientific">Dovyalis caffra</name>
    <dbReference type="NCBI Taxonomy" id="77055"/>
    <lineage>
        <taxon>Eukaryota</taxon>
        <taxon>Viridiplantae</taxon>
        <taxon>Streptophyta</taxon>
        <taxon>Embryophyta</taxon>
        <taxon>Tracheophyta</taxon>
        <taxon>Spermatophyta</taxon>
        <taxon>Magnoliopsida</taxon>
        <taxon>eudicotyledons</taxon>
        <taxon>Gunneridae</taxon>
        <taxon>Pentapetalae</taxon>
        <taxon>rosids</taxon>
        <taxon>fabids</taxon>
        <taxon>Malpighiales</taxon>
        <taxon>Salicaceae</taxon>
        <taxon>Flacourtieae</taxon>
        <taxon>Dovyalis</taxon>
    </lineage>
</organism>
<evidence type="ECO:0000313" key="9">
    <source>
        <dbReference type="Proteomes" id="UP001314170"/>
    </source>
</evidence>
<feature type="region of interest" description="Disordered" evidence="5">
    <location>
        <begin position="304"/>
        <end position="343"/>
    </location>
</feature>
<feature type="compositionally biased region" description="Polar residues" evidence="5">
    <location>
        <begin position="411"/>
        <end position="423"/>
    </location>
</feature>
<gene>
    <name evidence="8" type="ORF">DCAF_LOCUS11452</name>
</gene>
<evidence type="ECO:0000256" key="5">
    <source>
        <dbReference type="SAM" id="MobiDB-lite"/>
    </source>
</evidence>
<dbReference type="SUPFAM" id="SSF47040">
    <property type="entry name" value="Kix domain of CBP (creb binding protein)"/>
    <property type="match status" value="1"/>
</dbReference>
<proteinExistence type="predicted"/>
<dbReference type="PANTHER" id="PTHR33137:SF4">
    <property type="entry name" value="MEDIATOR OF RNA POLYMERASE II TRANSCRIPTION SUBUNIT 15A-RELATED"/>
    <property type="match status" value="1"/>
</dbReference>
<sequence length="1106" mass="123878">MHGDDIINGHTADIFGWLIGLLQARLEAWNRLEPAIGLFLLEMPAYWLGDGMMWLDDHSYRHRANGFWDKADSWRGNWSWRSQEMEENDWRSELSTEWRQGVVNDLVEAVKQTVKPSLLEATLPSIQKLAVKFEEKVYSLAKDKRSYQSRIATKYREIKRSSNATVSSPSSTSSFSTEIPSDPEAQNSQFQVHKQDQSFTIHHTGLANQHQAAQQNLQMNFENKVTSAPEMLGLANLPFTRPTDCGLTQAPKPNVSLNRSLKDSPGGRLHLPQAIAQQNPEEFPNFQQCSCPELQSSTLSMVKRDPQTVPTQQQQTPKAPSALYNPPSMVEQPKGQKPVVSDARQNQLIAQESSVPDLQHHQQTNLPCTRNDFQSLQSWSQTPEQKLLSQSQPSTVQRILNLSQQDKEQRSQTSGTIKSTSVMEQEEAYQQAESSRSRYIVELREMTQRAINLLQQHDSHQDAKLKLGQAMKYLVDPNCNKSTEKLDLIKKQINCVFQSTMPRKPAASLLHRQLTPNLYASQKSLQPLPQIPRAIIPEDQQKPPSQSMNPQSSAITLQNSNTTNLGDDPMQHSSEPKQQVFMGFGQPPLSTLQQPNGNDLLSQNHRNEQGVKVNSRRSSSVAQPMPPRQKKPLHHAPAHKKRQESQQRQMQQQLIRGNQEVPKQLQQDHEMPFQFGEVNDVNMTQGIEHETSLHQRPEVNNLKFRQATAVQSGVPQRESVSQHQHLKTGVPFEFQAAPVQLPQHPPLTNQYKLLLSHTKVGSSSHSVNSLPGFSANFVSNDSSYLNTGKTEHEPVTDVVESITHFATGTADIAASPSTKYVKMQIAVVLVLQPSILENQVNSISSKALSASVSEIGAVVNLADDMAGAAPVHGSKGSVREDFGATSKTNPLSKYFSMDCDTFGVRKMNRSTNAVPLNEKTTACQRKTDSGSTTFCHIKNPKVQVTRRTLLKEIEEINQQLIDTVIDISDDQTDSTAVRTHCGGIVIKCSFIAVSISPNLSSKEDYTQIKKIPPLQLLIPNNYPYRSPIVLERLPGEVREKHEDFSVKARVKLNLHLRNLLQPMSIGEIARTWDSCVRGVITEYAVKNGGGNIFSKYGTWENCFCTP</sequence>
<feature type="compositionally biased region" description="Polar residues" evidence="5">
    <location>
        <begin position="184"/>
        <end position="196"/>
    </location>
</feature>
<evidence type="ECO:0000313" key="8">
    <source>
        <dbReference type="EMBL" id="CAK7336444.1"/>
    </source>
</evidence>
<reference evidence="8 9" key="1">
    <citation type="submission" date="2024-01" db="EMBL/GenBank/DDBJ databases">
        <authorList>
            <person name="Waweru B."/>
        </authorList>
    </citation>
    <scope>NUCLEOTIDE SEQUENCE [LARGE SCALE GENOMIC DNA]</scope>
</reference>
<dbReference type="InterPro" id="IPR044661">
    <property type="entry name" value="MED15a/b/c-like"/>
</dbReference>
<feature type="compositionally biased region" description="Basic residues" evidence="5">
    <location>
        <begin position="628"/>
        <end position="642"/>
    </location>
</feature>
<keyword evidence="4" id="KW-0539">Nucleus</keyword>
<dbReference type="EMBL" id="CAWUPB010000994">
    <property type="protein sequence ID" value="CAK7336444.1"/>
    <property type="molecule type" value="Genomic_DNA"/>
</dbReference>
<dbReference type="Pfam" id="PF21539">
    <property type="entry name" value="Med15_C"/>
    <property type="match status" value="1"/>
</dbReference>
<feature type="domain" description="Mediator complex subunit 15 KIX" evidence="6">
    <location>
        <begin position="88"/>
        <end position="165"/>
    </location>
</feature>
<comment type="subcellular location">
    <subcellularLocation>
        <location evidence="1">Nucleus</location>
    </subcellularLocation>
</comment>
<keyword evidence="3" id="KW-0804">Transcription</keyword>
<evidence type="ECO:0000256" key="2">
    <source>
        <dbReference type="ARBA" id="ARBA00023015"/>
    </source>
</evidence>
<evidence type="ECO:0000256" key="4">
    <source>
        <dbReference type="ARBA" id="ARBA00023242"/>
    </source>
</evidence>
<evidence type="ECO:0000259" key="6">
    <source>
        <dbReference type="Pfam" id="PF16987"/>
    </source>
</evidence>
<evidence type="ECO:0000259" key="7">
    <source>
        <dbReference type="Pfam" id="PF21539"/>
    </source>
</evidence>
<dbReference type="InterPro" id="IPR036529">
    <property type="entry name" value="KIX_dom_sf"/>
</dbReference>
<dbReference type="InterPro" id="IPR036546">
    <property type="entry name" value="MED15_KIX"/>
</dbReference>
<dbReference type="GO" id="GO:0005634">
    <property type="term" value="C:nucleus"/>
    <property type="evidence" value="ECO:0007669"/>
    <property type="project" value="UniProtKB-SubCell"/>
</dbReference>
<evidence type="ECO:0000256" key="3">
    <source>
        <dbReference type="ARBA" id="ARBA00023163"/>
    </source>
</evidence>
<comment type="caution">
    <text evidence="8">The sequence shown here is derived from an EMBL/GenBank/DDBJ whole genome shotgun (WGS) entry which is preliminary data.</text>
</comment>
<dbReference type="PANTHER" id="PTHR33137">
    <property type="entry name" value="MEDIATOR OF RNA POLYMERASE II TRANSCRIPTION SUBUNIT 15A-RELATED"/>
    <property type="match status" value="1"/>
</dbReference>
<dbReference type="GO" id="GO:0003713">
    <property type="term" value="F:transcription coactivator activity"/>
    <property type="evidence" value="ECO:0007669"/>
    <property type="project" value="InterPro"/>
</dbReference>
<feature type="region of interest" description="Disordered" evidence="5">
    <location>
        <begin position="403"/>
        <end position="426"/>
    </location>
</feature>
<keyword evidence="2" id="KW-0805">Transcription regulation</keyword>